<reference evidence="1 2" key="1">
    <citation type="submission" date="2019-05" db="EMBL/GenBank/DDBJ databases">
        <title>Polaribacter aestuariivivens sp. nov., isolated from a tidal flat.</title>
        <authorList>
            <person name="Yoon J.-H."/>
        </authorList>
    </citation>
    <scope>NUCLEOTIDE SEQUENCE [LARGE SCALE GENOMIC DNA]</scope>
    <source>
        <strain evidence="1 2">DBTF-3</strain>
    </source>
</reference>
<proteinExistence type="predicted"/>
<dbReference type="AlphaFoldDB" id="A0A5S3N4G2"/>
<protein>
    <recommendedName>
        <fullName evidence="3">DUF3575 domain-containing protein</fullName>
    </recommendedName>
</protein>
<evidence type="ECO:0000313" key="1">
    <source>
        <dbReference type="EMBL" id="TMM30057.1"/>
    </source>
</evidence>
<sequence length="165" mass="18257">MKKILLIIGLLVSSLGYSQQEIKLDIADALVIRSLEFSYENYISAENSFGVSALFNLAKQDASFRYNENTMITPYFRHYFTSEAQWNFFGEAFVGINSGKKESVEDSGDYDLKYTDGALGVAIGTKYSSEGGLIIDVYAGVGRNLFGTDSPVLVPRVGVNVGWRF</sequence>
<organism evidence="1 2">
    <name type="scientific">Polaribacter aestuariivivens</name>
    <dbReference type="NCBI Taxonomy" id="2304626"/>
    <lineage>
        <taxon>Bacteria</taxon>
        <taxon>Pseudomonadati</taxon>
        <taxon>Bacteroidota</taxon>
        <taxon>Flavobacteriia</taxon>
        <taxon>Flavobacteriales</taxon>
        <taxon>Flavobacteriaceae</taxon>
    </lineage>
</organism>
<gene>
    <name evidence="1" type="ORF">FDT66_09350</name>
</gene>
<dbReference type="EMBL" id="VANR01000004">
    <property type="protein sequence ID" value="TMM30057.1"/>
    <property type="molecule type" value="Genomic_DNA"/>
</dbReference>
<dbReference type="Proteomes" id="UP000307140">
    <property type="component" value="Unassembled WGS sequence"/>
</dbReference>
<name>A0A5S3N4G2_9FLAO</name>
<keyword evidence="2" id="KW-1185">Reference proteome</keyword>
<evidence type="ECO:0000313" key="2">
    <source>
        <dbReference type="Proteomes" id="UP000307140"/>
    </source>
</evidence>
<comment type="caution">
    <text evidence="1">The sequence shown here is derived from an EMBL/GenBank/DDBJ whole genome shotgun (WGS) entry which is preliminary data.</text>
</comment>
<dbReference type="RefSeq" id="WP_138535908.1">
    <property type="nucleotide sequence ID" value="NZ_VANR01000004.1"/>
</dbReference>
<accession>A0A5S3N4G2</accession>
<dbReference type="OrthoDB" id="768080at2"/>
<evidence type="ECO:0008006" key="3">
    <source>
        <dbReference type="Google" id="ProtNLM"/>
    </source>
</evidence>